<comment type="subcellular location">
    <subcellularLocation>
        <location evidence="1">Endomembrane system</location>
        <topology evidence="1">Peripheral membrane protein</topology>
    </subcellularLocation>
    <subcellularLocation>
        <location evidence="2">Secreted</location>
    </subcellularLocation>
</comment>
<keyword evidence="5" id="KW-0472">Membrane</keyword>
<dbReference type="GO" id="GO:0005886">
    <property type="term" value="C:plasma membrane"/>
    <property type="evidence" value="ECO:0007669"/>
    <property type="project" value="TreeGrafter"/>
</dbReference>
<proteinExistence type="predicted"/>
<feature type="domain" description="F5/8 type C" evidence="7">
    <location>
        <begin position="222"/>
        <end position="370"/>
    </location>
</feature>
<dbReference type="InterPro" id="IPR050633">
    <property type="entry name" value="Neuropilin_MCO_CoagFactor"/>
</dbReference>
<dbReference type="Gene3D" id="2.60.120.260">
    <property type="entry name" value="Galactose-binding domain-like"/>
    <property type="match status" value="3"/>
</dbReference>
<evidence type="ECO:0000256" key="4">
    <source>
        <dbReference type="ARBA" id="ARBA00022889"/>
    </source>
</evidence>
<dbReference type="PANTHER" id="PTHR46806:SF5">
    <property type="entry name" value="F5_8 TYPE C DOMAIN-CONTAINING PROTEIN"/>
    <property type="match status" value="1"/>
</dbReference>
<dbReference type="InterPro" id="IPR000421">
    <property type="entry name" value="FA58C"/>
</dbReference>
<dbReference type="GO" id="GO:0012505">
    <property type="term" value="C:endomembrane system"/>
    <property type="evidence" value="ECO:0007669"/>
    <property type="project" value="UniProtKB-SubCell"/>
</dbReference>
<dbReference type="OrthoDB" id="2121828at2759"/>
<evidence type="ECO:0000256" key="6">
    <source>
        <dbReference type="ARBA" id="ARBA00023157"/>
    </source>
</evidence>
<evidence type="ECO:0000313" key="8">
    <source>
        <dbReference type="Proteomes" id="UP000694845"/>
    </source>
</evidence>
<dbReference type="AlphaFoldDB" id="A0A8B7XVF2"/>
<keyword evidence="8" id="KW-1185">Reference proteome</keyword>
<reference evidence="9" key="1">
    <citation type="submission" date="2025-08" db="UniProtKB">
        <authorList>
            <consortium name="RefSeq"/>
        </authorList>
    </citation>
    <scope>IDENTIFICATION</scope>
</reference>
<dbReference type="KEGG" id="aplc:110975579"/>
<dbReference type="GeneID" id="110975579"/>
<dbReference type="PROSITE" id="PS01286">
    <property type="entry name" value="FA58C_2"/>
    <property type="match status" value="1"/>
</dbReference>
<dbReference type="RefSeq" id="XP_022083856.1">
    <property type="nucleotide sequence ID" value="XM_022228164.1"/>
</dbReference>
<dbReference type="SMART" id="SM00231">
    <property type="entry name" value="FA58C"/>
    <property type="match status" value="2"/>
</dbReference>
<dbReference type="GO" id="GO:0005576">
    <property type="term" value="C:extracellular region"/>
    <property type="evidence" value="ECO:0007669"/>
    <property type="project" value="UniProtKB-SubCell"/>
</dbReference>
<name>A0A8B7XVF2_ACAPL</name>
<dbReference type="PANTHER" id="PTHR46806">
    <property type="entry name" value="F5/8 TYPE C DOMAIN-CONTAINING PROTEIN"/>
    <property type="match status" value="1"/>
</dbReference>
<evidence type="ECO:0000256" key="5">
    <source>
        <dbReference type="ARBA" id="ARBA00023136"/>
    </source>
</evidence>
<keyword evidence="6" id="KW-1015">Disulfide bond</keyword>
<keyword evidence="4" id="KW-0130">Cell adhesion</keyword>
<feature type="domain" description="F5/8 type C" evidence="7">
    <location>
        <begin position="376"/>
        <end position="459"/>
    </location>
</feature>
<gene>
    <name evidence="9" type="primary">LOC110975579</name>
</gene>
<dbReference type="InterPro" id="IPR008979">
    <property type="entry name" value="Galactose-bd-like_sf"/>
</dbReference>
<evidence type="ECO:0000256" key="2">
    <source>
        <dbReference type="ARBA" id="ARBA00004613"/>
    </source>
</evidence>
<evidence type="ECO:0000256" key="3">
    <source>
        <dbReference type="ARBA" id="ARBA00022525"/>
    </source>
</evidence>
<dbReference type="PROSITE" id="PS50022">
    <property type="entry name" value="FA58C_3"/>
    <property type="match status" value="3"/>
</dbReference>
<feature type="domain" description="F5/8 type C" evidence="7">
    <location>
        <begin position="50"/>
        <end position="217"/>
    </location>
</feature>
<organism evidence="8 9">
    <name type="scientific">Acanthaster planci</name>
    <name type="common">Crown-of-thorns starfish</name>
    <dbReference type="NCBI Taxonomy" id="133434"/>
    <lineage>
        <taxon>Eukaryota</taxon>
        <taxon>Metazoa</taxon>
        <taxon>Echinodermata</taxon>
        <taxon>Eleutherozoa</taxon>
        <taxon>Asterozoa</taxon>
        <taxon>Asteroidea</taxon>
        <taxon>Valvatacea</taxon>
        <taxon>Valvatida</taxon>
        <taxon>Acanthasteridae</taxon>
        <taxon>Acanthaster</taxon>
    </lineage>
</organism>
<keyword evidence="3" id="KW-0964">Secreted</keyword>
<evidence type="ECO:0000313" key="9">
    <source>
        <dbReference type="RefSeq" id="XP_022083856.1"/>
    </source>
</evidence>
<evidence type="ECO:0000259" key="7">
    <source>
        <dbReference type="PROSITE" id="PS50022"/>
    </source>
</evidence>
<accession>A0A8B7XVF2</accession>
<dbReference type="OMA" id="CELNIPK"/>
<dbReference type="SUPFAM" id="SSF49785">
    <property type="entry name" value="Galactose-binding domain-like"/>
    <property type="match status" value="3"/>
</dbReference>
<dbReference type="Proteomes" id="UP000694845">
    <property type="component" value="Unplaced"/>
</dbReference>
<evidence type="ECO:0000256" key="1">
    <source>
        <dbReference type="ARBA" id="ARBA00004184"/>
    </source>
</evidence>
<dbReference type="GO" id="GO:0007155">
    <property type="term" value="P:cell adhesion"/>
    <property type="evidence" value="ECO:0007669"/>
    <property type="project" value="UniProtKB-KW"/>
</dbReference>
<dbReference type="GO" id="GO:0038023">
    <property type="term" value="F:signaling receptor activity"/>
    <property type="evidence" value="ECO:0007669"/>
    <property type="project" value="TreeGrafter"/>
</dbReference>
<protein>
    <submittedName>
        <fullName evidence="9">Neuropilin-2-like</fullName>
    </submittedName>
</protein>
<sequence length="459" mass="50288">MVDTLRRRCSLTDVNQFYISLGDSEREDLYVMRDRVCDVFEDNGLTKEECLLPLGLEVGLITDGQLTASSYANLDHAPWEGRLNGNSSWMPDPAEFNQSAPADARPYLQIDFLERVKVTGLVVQGGGGADTLSGNWVEEFTVLIAHDPVGGAWDKVGLYKDTVSQYGPALPKIFEANKEPNCVRSMFFEEAIYTRYLQINPTQWHGQVALRLEVIGCRDTDCDNTLGMINGKITDSQIAVSSYRSLTEDGRAARLTPFNGRSGIGWIPAHSDPEPTVKIQLDRPHVLTSIITQGCVARGATSLRISHVNRTVVLSPVQDEISRLEIIGGNSGTSYLYRHTLLAPVTCTSVIITLLEPDELSCLKVELVGCLSLSGCRKRLGMETGRIADHQLSTQRNRSEAGQAATATPRLHQWVGLSSGWILGENGGGDWLQIDLLTLHTVSGVMVQAGRDHHGGQSE</sequence>
<dbReference type="Pfam" id="PF00754">
    <property type="entry name" value="F5_F8_type_C"/>
    <property type="match status" value="1"/>
</dbReference>